<dbReference type="GO" id="GO:0005634">
    <property type="term" value="C:nucleus"/>
    <property type="evidence" value="ECO:0000318"/>
    <property type="project" value="GO_Central"/>
</dbReference>
<dbReference type="InterPro" id="IPR032308">
    <property type="entry name" value="TDBD"/>
</dbReference>
<dbReference type="KEGG" id="jre:109014379"/>
<dbReference type="GeneID" id="109014379"/>
<dbReference type="InterPro" id="IPR012463">
    <property type="entry name" value="Ninja_motif"/>
</dbReference>
<dbReference type="AlphaFoldDB" id="A0A2I4H896"/>
<comment type="similarity">
    <text evidence="2 4">Belongs to the Ninja family.</text>
</comment>
<evidence type="ECO:0000256" key="2">
    <source>
        <dbReference type="ARBA" id="ARBA00006081"/>
    </source>
</evidence>
<dbReference type="Pfam" id="PF07897">
    <property type="entry name" value="EAR"/>
    <property type="match status" value="1"/>
</dbReference>
<feature type="compositionally biased region" description="Basic and acidic residues" evidence="5">
    <location>
        <begin position="111"/>
        <end position="121"/>
    </location>
</feature>
<dbReference type="GO" id="GO:0009737">
    <property type="term" value="P:response to abscisic acid"/>
    <property type="evidence" value="ECO:0000318"/>
    <property type="project" value="GO_Central"/>
</dbReference>
<dbReference type="FunCoup" id="A0A2I4H896">
    <property type="interactions" value="511"/>
</dbReference>
<evidence type="ECO:0000256" key="5">
    <source>
        <dbReference type="SAM" id="MobiDB-lite"/>
    </source>
</evidence>
<feature type="region of interest" description="Disordered" evidence="5">
    <location>
        <begin position="219"/>
        <end position="292"/>
    </location>
</feature>
<dbReference type="GO" id="GO:0007165">
    <property type="term" value="P:signal transduction"/>
    <property type="evidence" value="ECO:0007669"/>
    <property type="project" value="InterPro"/>
</dbReference>
<dbReference type="Pfam" id="PF16135">
    <property type="entry name" value="TDBD"/>
    <property type="match status" value="1"/>
</dbReference>
<gene>
    <name evidence="7" type="primary">LOC109014379</name>
</gene>
<organism evidence="6 7">
    <name type="scientific">Juglans regia</name>
    <name type="common">English walnut</name>
    <dbReference type="NCBI Taxonomy" id="51240"/>
    <lineage>
        <taxon>Eukaryota</taxon>
        <taxon>Viridiplantae</taxon>
        <taxon>Streptophyta</taxon>
        <taxon>Embryophyta</taxon>
        <taxon>Tracheophyta</taxon>
        <taxon>Spermatophyta</taxon>
        <taxon>Magnoliopsida</taxon>
        <taxon>eudicotyledons</taxon>
        <taxon>Gunneridae</taxon>
        <taxon>Pentapetalae</taxon>
        <taxon>rosids</taxon>
        <taxon>fabids</taxon>
        <taxon>Fagales</taxon>
        <taxon>Juglandaceae</taxon>
        <taxon>Juglans</taxon>
    </lineage>
</organism>
<dbReference type="RefSeq" id="XP_018852369.1">
    <property type="nucleotide sequence ID" value="XM_018996824.2"/>
</dbReference>
<accession>A0A2I4H896</accession>
<dbReference type="GO" id="GO:0045892">
    <property type="term" value="P:negative regulation of DNA-templated transcription"/>
    <property type="evidence" value="ECO:0000318"/>
    <property type="project" value="GO_Central"/>
</dbReference>
<protein>
    <recommendedName>
        <fullName evidence="4">Ninja-family protein</fullName>
    </recommendedName>
    <alternativeName>
        <fullName evidence="4">ABI-binding protein</fullName>
    </alternativeName>
</protein>
<keyword evidence="3 4" id="KW-0539">Nucleus</keyword>
<keyword evidence="6" id="KW-1185">Reference proteome</keyword>
<feature type="region of interest" description="Disordered" evidence="5">
    <location>
        <begin position="88"/>
        <end position="171"/>
    </location>
</feature>
<dbReference type="PANTHER" id="PTHR31413:SF46">
    <property type="entry name" value="NINJA-FAMILY PROTEIN AFP1"/>
    <property type="match status" value="1"/>
</dbReference>
<evidence type="ECO:0000256" key="4">
    <source>
        <dbReference type="RuleBase" id="RU369029"/>
    </source>
</evidence>
<dbReference type="Proteomes" id="UP000235220">
    <property type="component" value="Chromosome 13"/>
</dbReference>
<evidence type="ECO:0000313" key="6">
    <source>
        <dbReference type="Proteomes" id="UP000235220"/>
    </source>
</evidence>
<reference evidence="7" key="1">
    <citation type="submission" date="2025-08" db="UniProtKB">
        <authorList>
            <consortium name="RefSeq"/>
        </authorList>
    </citation>
    <scope>IDENTIFICATION</scope>
    <source>
        <tissue evidence="7">Leaves</tissue>
    </source>
</reference>
<dbReference type="InterPro" id="IPR031307">
    <property type="entry name" value="Ninja_fam"/>
</dbReference>
<evidence type="ECO:0000256" key="1">
    <source>
        <dbReference type="ARBA" id="ARBA00004123"/>
    </source>
</evidence>
<feature type="compositionally biased region" description="Polar residues" evidence="5">
    <location>
        <begin position="251"/>
        <end position="270"/>
    </location>
</feature>
<dbReference type="Pfam" id="PF16136">
    <property type="entry name" value="NLS_NINJA_AFP"/>
    <property type="match status" value="1"/>
</dbReference>
<evidence type="ECO:0000313" key="7">
    <source>
        <dbReference type="RefSeq" id="XP_018852369.1"/>
    </source>
</evidence>
<sequence>MGEAKEARSRAMENLSLQLDKYPRDLLQRFTCNSTQQSEYATPSEDSEEVELNLGLSLGGRFGVDKSAKKLIRSSSIAGIMPVVRDDESLASKPPSYPTLMRTSSLPTETEEWRKRKELQTLRRMVAKRRRSEKQRSSKAEKEEERKESEGLAGLNLRDEPQSAAANRFSSTVASPLRIPAWASTAREAALGGVLEATAKGKGGFLGFQEFVRPSSQRSCESQAGCSSGMSELENKHLQGSGSCGEARSPVGNQSLQERSSQEAVGSSVTKTEENSCRTSIAEMESPSKKHDCAENRRKEIGMNAMEDMPCVFTKGDGPNGRRIEGILYKYGKGEDVRIMCVCHGSFLSAAEFVKHAGGGDVAHPLRHIVVNPSSASFS</sequence>
<comment type="subcellular location">
    <subcellularLocation>
        <location evidence="1 4">Nucleus</location>
    </subcellularLocation>
</comment>
<feature type="compositionally biased region" description="Polar residues" evidence="5">
    <location>
        <begin position="219"/>
        <end position="230"/>
    </location>
</feature>
<comment type="function">
    <text evidence="4">Acts as a negative regulator of abscisic acid (ABA) response.</text>
</comment>
<feature type="compositionally biased region" description="Basic and acidic residues" evidence="5">
    <location>
        <begin position="134"/>
        <end position="150"/>
    </location>
</feature>
<dbReference type="OrthoDB" id="667358at2759"/>
<dbReference type="Gramene" id="Jr13_14310_p1">
    <property type="protein sequence ID" value="cds.Jr13_14310_p1"/>
    <property type="gene ID" value="Jr13_14310"/>
</dbReference>
<proteinExistence type="inferred from homology"/>
<dbReference type="PANTHER" id="PTHR31413">
    <property type="entry name" value="AFP HOMOLOG 2"/>
    <property type="match status" value="1"/>
</dbReference>
<evidence type="ECO:0000256" key="3">
    <source>
        <dbReference type="ARBA" id="ARBA00023242"/>
    </source>
</evidence>
<name>A0A2I4H896_JUGRE</name>
<dbReference type="InterPro" id="IPR032310">
    <property type="entry name" value="NLS_NINJA_AFP-like"/>
</dbReference>